<keyword evidence="2" id="KW-0436">Ligase</keyword>
<dbReference type="Gene3D" id="3.30.930.10">
    <property type="entry name" value="Bira Bifunctional Protein, Domain 2"/>
    <property type="match status" value="1"/>
</dbReference>
<name>A0A7W9E462_9MICO</name>
<dbReference type="OrthoDB" id="5243608at2"/>
<evidence type="ECO:0000313" key="3">
    <source>
        <dbReference type="Proteomes" id="UP000561726"/>
    </source>
</evidence>
<dbReference type="InterPro" id="IPR004143">
    <property type="entry name" value="BPL_LPL_catalytic"/>
</dbReference>
<accession>A0A7W9E462</accession>
<dbReference type="Pfam" id="PF21948">
    <property type="entry name" value="LplA-B_cat"/>
    <property type="match status" value="1"/>
</dbReference>
<dbReference type="RefSeq" id="WP_152602179.1">
    <property type="nucleotide sequence ID" value="NZ_JACHBQ010000001.1"/>
</dbReference>
<feature type="domain" description="BPL/LPL catalytic" evidence="1">
    <location>
        <begin position="30"/>
        <end position="225"/>
    </location>
</feature>
<dbReference type="InterPro" id="IPR045864">
    <property type="entry name" value="aa-tRNA-synth_II/BPL/LPL"/>
</dbReference>
<evidence type="ECO:0000313" key="2">
    <source>
        <dbReference type="EMBL" id="MBB5640615.1"/>
    </source>
</evidence>
<gene>
    <name evidence="2" type="ORF">BJ997_001163</name>
</gene>
<dbReference type="AlphaFoldDB" id="A0A7W9E462"/>
<protein>
    <submittedName>
        <fullName evidence="2">Lipoate-protein ligase A</fullName>
    </submittedName>
</protein>
<dbReference type="SUPFAM" id="SSF55681">
    <property type="entry name" value="Class II aaRS and biotin synthetases"/>
    <property type="match status" value="1"/>
</dbReference>
<dbReference type="Proteomes" id="UP000561726">
    <property type="component" value="Unassembled WGS sequence"/>
</dbReference>
<dbReference type="GO" id="GO:0016874">
    <property type="term" value="F:ligase activity"/>
    <property type="evidence" value="ECO:0007669"/>
    <property type="project" value="UniProtKB-KW"/>
</dbReference>
<reference evidence="2 3" key="1">
    <citation type="submission" date="2020-08" db="EMBL/GenBank/DDBJ databases">
        <title>Sequencing the genomes of 1000 actinobacteria strains.</title>
        <authorList>
            <person name="Klenk H.-P."/>
        </authorList>
    </citation>
    <scope>NUCLEOTIDE SEQUENCE [LARGE SCALE GENOMIC DNA]</scope>
    <source>
        <strain evidence="2 3">DSM 21065</strain>
    </source>
</reference>
<evidence type="ECO:0000259" key="1">
    <source>
        <dbReference type="PROSITE" id="PS51733"/>
    </source>
</evidence>
<dbReference type="PROSITE" id="PS51733">
    <property type="entry name" value="BPL_LPL_CATALYTIC"/>
    <property type="match status" value="1"/>
</dbReference>
<proteinExistence type="predicted"/>
<dbReference type="EMBL" id="JACHBQ010000001">
    <property type="protein sequence ID" value="MBB5640615.1"/>
    <property type="molecule type" value="Genomic_DNA"/>
</dbReference>
<comment type="caution">
    <text evidence="2">The sequence shown here is derived from an EMBL/GenBank/DDBJ whole genome shotgun (WGS) entry which is preliminary data.</text>
</comment>
<sequence length="229" mass="24721">MIQLSGQVGPEAQSDIDHTLTLMRAMQVADHPRPTLRVYAPRPTVAFSRRESLMPSFAAAQEAARINGFAPVIRLAGGRAVAYDESCLVIDLITPSDQGISNERVFTVVSESVQRVLLDLGVDARVGEVRHEYCAGPHSVNARGEVKLVGIAQRVSRGARLVTASIALGSPHRLRTVVDDVYAAMSLDWDPQTFGTLASEGLRSSPTELAWAITHGLTVTHAEWAEPFG</sequence>
<organism evidence="2 3">
    <name type="scientific">Cryobacterium roopkundense</name>
    <dbReference type="NCBI Taxonomy" id="1001240"/>
    <lineage>
        <taxon>Bacteria</taxon>
        <taxon>Bacillati</taxon>
        <taxon>Actinomycetota</taxon>
        <taxon>Actinomycetes</taxon>
        <taxon>Micrococcales</taxon>
        <taxon>Microbacteriaceae</taxon>
        <taxon>Cryobacterium</taxon>
    </lineage>
</organism>